<keyword evidence="1" id="KW-0472">Membrane</keyword>
<dbReference type="PATRIC" id="fig|582515.4.peg.3504"/>
<comment type="caution">
    <text evidence="2">The sequence shown here is derived from an EMBL/GenBank/DDBJ whole genome shotgun (WGS) entry which is preliminary data.</text>
</comment>
<dbReference type="AlphaFoldDB" id="U5DLH6"/>
<evidence type="ECO:0008006" key="4">
    <source>
        <dbReference type="Google" id="ProtNLM"/>
    </source>
</evidence>
<evidence type="ECO:0000313" key="2">
    <source>
        <dbReference type="EMBL" id="ERN40565.1"/>
    </source>
</evidence>
<dbReference type="InParanoid" id="U5DLH6"/>
<accession>U5DLH6</accession>
<keyword evidence="1" id="KW-0812">Transmembrane</keyword>
<evidence type="ECO:0000256" key="1">
    <source>
        <dbReference type="SAM" id="Phobius"/>
    </source>
</evidence>
<organism evidence="2 3">
    <name type="scientific">Rubidibacter lacunae KORDI 51-2</name>
    <dbReference type="NCBI Taxonomy" id="582515"/>
    <lineage>
        <taxon>Bacteria</taxon>
        <taxon>Bacillati</taxon>
        <taxon>Cyanobacteriota</taxon>
        <taxon>Cyanophyceae</taxon>
        <taxon>Oscillatoriophycideae</taxon>
        <taxon>Chroococcales</taxon>
        <taxon>Aphanothecaceae</taxon>
        <taxon>Rubidibacter</taxon>
    </lineage>
</organism>
<gene>
    <name evidence="2" type="ORF">KR51_00031130</name>
</gene>
<feature type="transmembrane region" description="Helical" evidence="1">
    <location>
        <begin position="12"/>
        <end position="33"/>
    </location>
</feature>
<dbReference type="EMBL" id="ASSJ01000076">
    <property type="protein sequence ID" value="ERN40565.1"/>
    <property type="molecule type" value="Genomic_DNA"/>
</dbReference>
<dbReference type="STRING" id="582515.KR51_00031130"/>
<reference evidence="2 3" key="1">
    <citation type="submission" date="2013-05" db="EMBL/GenBank/DDBJ databases">
        <title>Draft genome sequence of Rubidibacter lacunae KORDI 51-2.</title>
        <authorList>
            <person name="Choi D.H."/>
            <person name="Noh J.H."/>
            <person name="Kwon K.-K."/>
            <person name="Lee J.-H."/>
            <person name="Ryu J.-Y."/>
        </authorList>
    </citation>
    <scope>NUCLEOTIDE SEQUENCE [LARGE SCALE GENOMIC DNA]</scope>
    <source>
        <strain evidence="2 3">KORDI 51-2</strain>
    </source>
</reference>
<evidence type="ECO:0000313" key="3">
    <source>
        <dbReference type="Proteomes" id="UP000016960"/>
    </source>
</evidence>
<proteinExistence type="predicted"/>
<feature type="transmembrane region" description="Helical" evidence="1">
    <location>
        <begin position="64"/>
        <end position="85"/>
    </location>
</feature>
<dbReference type="Proteomes" id="UP000016960">
    <property type="component" value="Unassembled WGS sequence"/>
</dbReference>
<dbReference type="eggNOG" id="ENOG5032SKQ">
    <property type="taxonomic scope" value="Bacteria"/>
</dbReference>
<name>U5DLH6_9CHRO</name>
<keyword evidence="1" id="KW-1133">Transmembrane helix</keyword>
<sequence length="112" mass="12627">MSRMTFRQLHRKVAPIVMLPLFVTVLTGVSYRISKDWFGLGRDRVHFLMTIHEGEYFGKTLEPVYVLLNGLGVLFMLATGMAMLASSIGKSGWWRSLQSRFARPQADDSSSG</sequence>
<dbReference type="RefSeq" id="WP_022608711.1">
    <property type="nucleotide sequence ID" value="NZ_ASSJ01000076.1"/>
</dbReference>
<keyword evidence="3" id="KW-1185">Reference proteome</keyword>
<protein>
    <recommendedName>
        <fullName evidence="4">PepSY-associated TM helix</fullName>
    </recommendedName>
</protein>